<organism evidence="1 2">
    <name type="scientific">Lapillicoccus jejuensis</name>
    <dbReference type="NCBI Taxonomy" id="402171"/>
    <lineage>
        <taxon>Bacteria</taxon>
        <taxon>Bacillati</taxon>
        <taxon>Actinomycetota</taxon>
        <taxon>Actinomycetes</taxon>
        <taxon>Micrococcales</taxon>
        <taxon>Intrasporangiaceae</taxon>
        <taxon>Lapillicoccus</taxon>
    </lineage>
</organism>
<dbReference type="OrthoDB" id="7945430at2"/>
<dbReference type="Proteomes" id="UP000317893">
    <property type="component" value="Unassembled WGS sequence"/>
</dbReference>
<dbReference type="RefSeq" id="WP_141849976.1">
    <property type="nucleotide sequence ID" value="NZ_BAAAPR010000010.1"/>
</dbReference>
<dbReference type="AlphaFoldDB" id="A0A542E637"/>
<evidence type="ECO:0000313" key="2">
    <source>
        <dbReference type="Proteomes" id="UP000317893"/>
    </source>
</evidence>
<evidence type="ECO:0008006" key="3">
    <source>
        <dbReference type="Google" id="ProtNLM"/>
    </source>
</evidence>
<dbReference type="EMBL" id="VFMN01000001">
    <property type="protein sequence ID" value="TQJ10801.1"/>
    <property type="molecule type" value="Genomic_DNA"/>
</dbReference>
<gene>
    <name evidence="1" type="ORF">FB458_3942</name>
</gene>
<comment type="caution">
    <text evidence="1">The sequence shown here is derived from an EMBL/GenBank/DDBJ whole genome shotgun (WGS) entry which is preliminary data.</text>
</comment>
<sequence>MTAEHVVGRVLRAAADGRFPLDDGGWERVPPWRPGVEGVVALTGHAYLAVGDDVPAARLATLGADGIGGAHDPRLVAALAGTGQVDCLDAVLAAGGRGGPSGLVPRPDLDDHPRVAHARRFRTDVTAYGVPPDAGPGGDVHAVVSLGRGIGGLWELGLEVDAGGRRPGHAVWLASQVRRLVPVGEPVLASTAPGNTRALKVFLAAGFVPVASVQVWRPQR</sequence>
<accession>A0A542E637</accession>
<protein>
    <recommendedName>
        <fullName evidence="3">N-acetyltransferase domain-containing protein</fullName>
    </recommendedName>
</protein>
<name>A0A542E637_9MICO</name>
<evidence type="ECO:0000313" key="1">
    <source>
        <dbReference type="EMBL" id="TQJ10801.1"/>
    </source>
</evidence>
<keyword evidence="2" id="KW-1185">Reference proteome</keyword>
<reference evidence="1 2" key="1">
    <citation type="submission" date="2019-06" db="EMBL/GenBank/DDBJ databases">
        <title>Sequencing the genomes of 1000 actinobacteria strains.</title>
        <authorList>
            <person name="Klenk H.-P."/>
        </authorList>
    </citation>
    <scope>NUCLEOTIDE SEQUENCE [LARGE SCALE GENOMIC DNA]</scope>
    <source>
        <strain evidence="1 2">DSM 18607</strain>
    </source>
</reference>
<proteinExistence type="predicted"/>